<dbReference type="Proteomes" id="UP001314205">
    <property type="component" value="Unassembled WGS sequence"/>
</dbReference>
<evidence type="ECO:0000313" key="2">
    <source>
        <dbReference type="EMBL" id="CAK1598083.1"/>
    </source>
</evidence>
<feature type="coiled-coil region" evidence="1">
    <location>
        <begin position="12"/>
        <end position="58"/>
    </location>
</feature>
<dbReference type="EMBL" id="CAVLGL010000097">
    <property type="protein sequence ID" value="CAK1598083.1"/>
    <property type="molecule type" value="Genomic_DNA"/>
</dbReference>
<organism evidence="2 3">
    <name type="scientific">Parnassius mnemosyne</name>
    <name type="common">clouded apollo</name>
    <dbReference type="NCBI Taxonomy" id="213953"/>
    <lineage>
        <taxon>Eukaryota</taxon>
        <taxon>Metazoa</taxon>
        <taxon>Ecdysozoa</taxon>
        <taxon>Arthropoda</taxon>
        <taxon>Hexapoda</taxon>
        <taxon>Insecta</taxon>
        <taxon>Pterygota</taxon>
        <taxon>Neoptera</taxon>
        <taxon>Endopterygota</taxon>
        <taxon>Lepidoptera</taxon>
        <taxon>Glossata</taxon>
        <taxon>Ditrysia</taxon>
        <taxon>Papilionoidea</taxon>
        <taxon>Papilionidae</taxon>
        <taxon>Parnassiinae</taxon>
        <taxon>Parnassini</taxon>
        <taxon>Parnassius</taxon>
        <taxon>Driopa</taxon>
    </lineage>
</organism>
<evidence type="ECO:0000313" key="3">
    <source>
        <dbReference type="Proteomes" id="UP001314205"/>
    </source>
</evidence>
<name>A0AAV1LSL6_9NEOP</name>
<accession>A0AAV1LSL6</accession>
<proteinExistence type="predicted"/>
<gene>
    <name evidence="2" type="ORF">PARMNEM_LOCUS17131</name>
</gene>
<evidence type="ECO:0000256" key="1">
    <source>
        <dbReference type="SAM" id="Coils"/>
    </source>
</evidence>
<keyword evidence="3" id="KW-1185">Reference proteome</keyword>
<comment type="caution">
    <text evidence="2">The sequence shown here is derived from an EMBL/GenBank/DDBJ whole genome shotgun (WGS) entry which is preliminary data.</text>
</comment>
<reference evidence="2 3" key="1">
    <citation type="submission" date="2023-11" db="EMBL/GenBank/DDBJ databases">
        <authorList>
            <person name="Hedman E."/>
            <person name="Englund M."/>
            <person name="Stromberg M."/>
            <person name="Nyberg Akerstrom W."/>
            <person name="Nylinder S."/>
            <person name="Jareborg N."/>
            <person name="Kallberg Y."/>
            <person name="Kronander E."/>
        </authorList>
    </citation>
    <scope>NUCLEOTIDE SEQUENCE [LARGE SCALE GENOMIC DNA]</scope>
</reference>
<keyword evidence="1" id="KW-0175">Coiled coil</keyword>
<sequence>MSTDPDTALARMQAIQLARERQQKLLEEASARALRERREREERKRAEAMEKLKKLEENGGHRLGTGDCEHFFLRFRKYSDIHNAWYHLDI</sequence>
<protein>
    <submittedName>
        <fullName evidence="2">Uncharacterized protein</fullName>
    </submittedName>
</protein>
<dbReference type="AlphaFoldDB" id="A0AAV1LSL6"/>